<dbReference type="HOGENOM" id="CLU_046133_1_1_0"/>
<feature type="transmembrane region" description="Helical" evidence="1">
    <location>
        <begin position="325"/>
        <end position="346"/>
    </location>
</feature>
<dbReference type="AlphaFoldDB" id="I2F214"/>
<accession>I2F214</accession>
<feature type="transmembrane region" description="Helical" evidence="1">
    <location>
        <begin position="367"/>
        <end position="385"/>
    </location>
</feature>
<evidence type="ECO:0000256" key="1">
    <source>
        <dbReference type="SAM" id="Phobius"/>
    </source>
</evidence>
<dbReference type="KEGG" id="mpg:Theba_0233"/>
<dbReference type="RefSeq" id="WP_014730129.1">
    <property type="nucleotide sequence ID" value="NC_017934.1"/>
</dbReference>
<dbReference type="STRING" id="660470.Theba_0233"/>
<feature type="transmembrane region" description="Helical" evidence="1">
    <location>
        <begin position="187"/>
        <end position="205"/>
    </location>
</feature>
<sequence length="391" mass="43627" precursor="true">MSKIAFGRWLAILAVLTFLSANCVGAIEIDFFGVATCQECFEAEMMIESLKYEVEDEVVLNKFMLSEAENQELKLKYAKVYGVSESELDLYPMIFIGKDAFTPLNTTPDSVLESMINYSQEERETKLREIEALGDDVTHRLNDRYEQFSLFVVLGAGLIDGINPCAFVVLIFLVSYLYYVGRGRNEILIAGIFFAVGIFAAYLAMGTGLLGAVGYVESISKVFQLIFYPAMAIFTGLLAVLSVVDFYRMRYRNKKAILELTPGLKKKTHEIIRKNARAKTIWIASLVTGILVSFVEFMCTGQVYLPTIVYIINSSGVTGRALGFLVAYNLGFTVPIIAITLIAYFSSSTKRIQEFMTSTQAAAKIKLLMGALFTVFFVIMLNITLKTFSLI</sequence>
<dbReference type="Proteomes" id="UP000002881">
    <property type="component" value="Chromosome"/>
</dbReference>
<dbReference type="EMBL" id="CP003532">
    <property type="protein sequence ID" value="AFK05967.1"/>
    <property type="molecule type" value="Genomic_DNA"/>
</dbReference>
<keyword evidence="3" id="KW-1185">Reference proteome</keyword>
<dbReference type="PANTHER" id="PTHR31272">
    <property type="entry name" value="CYTOCHROME C-TYPE BIOGENESIS PROTEIN HI_1454-RELATED"/>
    <property type="match status" value="1"/>
</dbReference>
<feature type="transmembrane region" description="Helical" evidence="1">
    <location>
        <begin position="225"/>
        <end position="247"/>
    </location>
</feature>
<keyword evidence="1" id="KW-0812">Transmembrane</keyword>
<keyword evidence="1" id="KW-1133">Transmembrane helix</keyword>
<protein>
    <submittedName>
        <fullName evidence="2">Cytochrome c biogenesis protein</fullName>
    </submittedName>
</protein>
<organism evidence="2 3">
    <name type="scientific">Mesotoga prima MesG1.Ag.4.2</name>
    <dbReference type="NCBI Taxonomy" id="660470"/>
    <lineage>
        <taxon>Bacteria</taxon>
        <taxon>Thermotogati</taxon>
        <taxon>Thermotogota</taxon>
        <taxon>Thermotogae</taxon>
        <taxon>Kosmotogales</taxon>
        <taxon>Kosmotogaceae</taxon>
        <taxon>Mesotoga</taxon>
    </lineage>
</organism>
<feature type="transmembrane region" description="Helical" evidence="1">
    <location>
        <begin position="148"/>
        <end position="180"/>
    </location>
</feature>
<evidence type="ECO:0000313" key="3">
    <source>
        <dbReference type="Proteomes" id="UP000002881"/>
    </source>
</evidence>
<dbReference type="GeneID" id="87106088"/>
<feature type="transmembrane region" description="Helical" evidence="1">
    <location>
        <begin position="281"/>
        <end position="305"/>
    </location>
</feature>
<gene>
    <name evidence="2" type="ORF">Theba_0233</name>
</gene>
<dbReference type="eggNOG" id="COG0785">
    <property type="taxonomic scope" value="Bacteria"/>
</dbReference>
<name>I2F214_9BACT</name>
<proteinExistence type="predicted"/>
<reference evidence="2 3" key="1">
    <citation type="journal article" date="2012" name="Genome Biol. Evol.">
        <title>Genome Sequence of the Mesophilic Thermotogales Bacterium Mesotoga prima MesG1.Ag.4.2 Reveals the Largest Thermotogales Genome To Date.</title>
        <authorList>
            <person name="Zhaxybayeva O."/>
            <person name="Swithers K.S."/>
            <person name="Foght J."/>
            <person name="Green A.G."/>
            <person name="Bruce D."/>
            <person name="Detter C."/>
            <person name="Han S."/>
            <person name="Teshima H."/>
            <person name="Han J."/>
            <person name="Woyke T."/>
            <person name="Pitluck S."/>
            <person name="Nolan M."/>
            <person name="Ivanova N."/>
            <person name="Pati A."/>
            <person name="Land M.L."/>
            <person name="Dlutek M."/>
            <person name="Doolittle W.F."/>
            <person name="Noll K.M."/>
            <person name="Nesbo C.L."/>
        </authorList>
    </citation>
    <scope>NUCLEOTIDE SEQUENCE [LARGE SCALE GENOMIC DNA]</scope>
    <source>
        <strain evidence="3">mesG1.Ag.4.2</strain>
    </source>
</reference>
<dbReference type="PANTHER" id="PTHR31272:SF9">
    <property type="entry name" value="BLL1027 PROTEIN"/>
    <property type="match status" value="1"/>
</dbReference>
<dbReference type="InterPro" id="IPR051790">
    <property type="entry name" value="Cytochrome_c-biogenesis_DsbD"/>
</dbReference>
<keyword evidence="1" id="KW-0472">Membrane</keyword>
<evidence type="ECO:0000313" key="2">
    <source>
        <dbReference type="EMBL" id="AFK05967.1"/>
    </source>
</evidence>